<evidence type="ECO:0000313" key="3">
    <source>
        <dbReference type="Proteomes" id="UP001180616"/>
    </source>
</evidence>
<gene>
    <name evidence="2" type="primary">pilM</name>
    <name evidence="2" type="ORF">KPS_000921</name>
</gene>
<reference evidence="2" key="1">
    <citation type="submission" date="2023-09" db="EMBL/GenBank/DDBJ databases">
        <authorList>
            <consortium name="CW5 consortium"/>
            <person name="Lu C.-W."/>
        </authorList>
    </citation>
    <scope>NUCLEOTIDE SEQUENCE</scope>
    <source>
        <strain evidence="2">KPS</strain>
    </source>
</reference>
<feature type="signal peptide" evidence="1">
    <location>
        <begin position="1"/>
        <end position="24"/>
    </location>
</feature>
<dbReference type="InterPro" id="IPR041883">
    <property type="entry name" value="PilM_N-ter"/>
</dbReference>
<dbReference type="Proteomes" id="UP001180616">
    <property type="component" value="Chromosome"/>
</dbReference>
<dbReference type="InterPro" id="IPR041884">
    <property type="entry name" value="PilM_C-ter"/>
</dbReference>
<keyword evidence="1" id="KW-0732">Signal</keyword>
<evidence type="ECO:0000313" key="2">
    <source>
        <dbReference type="EMBL" id="WMW66354.1"/>
    </source>
</evidence>
<name>A0ABY9R3P5_9BACT</name>
<accession>A0ABY9R3P5</accession>
<dbReference type="InterPro" id="IPR009987">
    <property type="entry name" value="IM_PilM"/>
</dbReference>
<dbReference type="RefSeq" id="WP_309542257.1">
    <property type="nucleotide sequence ID" value="NZ_CP133659.1"/>
</dbReference>
<keyword evidence="3" id="KW-1185">Reference proteome</keyword>
<feature type="chain" id="PRO_5047392005" evidence="1">
    <location>
        <begin position="25"/>
        <end position="145"/>
    </location>
</feature>
<protein>
    <submittedName>
        <fullName evidence="2">Type IV pilus biogenesis protein PilM</fullName>
    </submittedName>
</protein>
<sequence length="145" mass="15403">MKALAVLATMLGLVALLSWNQLDAQREGRAAQSVALNYALYRNEAFRYALGGNGTGGEVSPAALALPTAWKPMREWRTRIEGGRCYVHGPATPTEAGKVRALFRGSYAVGWKADGHLVPSNPDGARIALPAWIADGAVVSVISLD</sequence>
<dbReference type="Gene3D" id="6.20.120.30">
    <property type="entry name" value="PilM protein, C-terminal domain"/>
    <property type="match status" value="1"/>
</dbReference>
<proteinExistence type="predicted"/>
<dbReference type="Gene3D" id="3.30.1300.90">
    <property type="entry name" value="PilM protein, N-terminal domain"/>
    <property type="match status" value="1"/>
</dbReference>
<dbReference type="Pfam" id="PF07419">
    <property type="entry name" value="PilM"/>
    <property type="match status" value="1"/>
</dbReference>
<organism evidence="2 3">
    <name type="scientific">Nitratidesulfovibrio liaohensis</name>
    <dbReference type="NCBI Taxonomy" id="2604158"/>
    <lineage>
        <taxon>Bacteria</taxon>
        <taxon>Pseudomonadati</taxon>
        <taxon>Thermodesulfobacteriota</taxon>
        <taxon>Desulfovibrionia</taxon>
        <taxon>Desulfovibrionales</taxon>
        <taxon>Desulfovibrionaceae</taxon>
        <taxon>Nitratidesulfovibrio</taxon>
    </lineage>
</organism>
<evidence type="ECO:0000256" key="1">
    <source>
        <dbReference type="SAM" id="SignalP"/>
    </source>
</evidence>
<dbReference type="EMBL" id="CP133659">
    <property type="protein sequence ID" value="WMW66354.1"/>
    <property type="molecule type" value="Genomic_DNA"/>
</dbReference>